<dbReference type="EMBL" id="CP011114">
    <property type="protein sequence ID" value="AKG33808.1"/>
    <property type="molecule type" value="Genomic_DNA"/>
</dbReference>
<protein>
    <submittedName>
        <fullName evidence="5">ABC transporter substrate-binding protein</fullName>
    </submittedName>
</protein>
<dbReference type="PATRIC" id="fig|1333534.5.peg.821"/>
<reference evidence="5 6" key="1">
    <citation type="submission" date="2015-03" db="EMBL/GenBank/DDBJ databases">
        <authorList>
            <person name="Abdul Halim M."/>
        </authorList>
    </citation>
    <scope>NUCLEOTIDE SEQUENCE [LARGE SCALE GENOMIC DNA]</scope>
    <source>
        <strain evidence="5 6">ATCC 35681</strain>
    </source>
</reference>
<feature type="signal peptide" evidence="4">
    <location>
        <begin position="1"/>
        <end position="19"/>
    </location>
</feature>
<keyword evidence="3 4" id="KW-0732">Signal</keyword>
<dbReference type="RefSeq" id="WP_025694630.1">
    <property type="nucleotide sequence ID" value="NZ_ASQQ01000150.1"/>
</dbReference>
<accession>A0A0F7F715</accession>
<dbReference type="OrthoDB" id="9763054at2"/>
<gene>
    <name evidence="5" type="ORF">VK70_03755</name>
</gene>
<dbReference type="Pfam" id="PF01547">
    <property type="entry name" value="SBP_bac_1"/>
    <property type="match status" value="1"/>
</dbReference>
<evidence type="ECO:0000256" key="4">
    <source>
        <dbReference type="SAM" id="SignalP"/>
    </source>
</evidence>
<feature type="chain" id="PRO_5038792241" evidence="4">
    <location>
        <begin position="20"/>
        <end position="433"/>
    </location>
</feature>
<evidence type="ECO:0000256" key="2">
    <source>
        <dbReference type="ARBA" id="ARBA00022448"/>
    </source>
</evidence>
<dbReference type="InterPro" id="IPR006061">
    <property type="entry name" value="SBP_1_CS"/>
</dbReference>
<name>A0A0F7F715_PAEDU</name>
<evidence type="ECO:0000313" key="6">
    <source>
        <dbReference type="Proteomes" id="UP000034189"/>
    </source>
</evidence>
<dbReference type="SUPFAM" id="SSF53850">
    <property type="entry name" value="Periplasmic binding protein-like II"/>
    <property type="match status" value="1"/>
</dbReference>
<evidence type="ECO:0000256" key="1">
    <source>
        <dbReference type="ARBA" id="ARBA00008520"/>
    </source>
</evidence>
<dbReference type="PANTHER" id="PTHR43649">
    <property type="entry name" value="ARABINOSE-BINDING PROTEIN-RELATED"/>
    <property type="match status" value="1"/>
</dbReference>
<evidence type="ECO:0000256" key="3">
    <source>
        <dbReference type="ARBA" id="ARBA00022729"/>
    </source>
</evidence>
<dbReference type="PANTHER" id="PTHR43649:SF14">
    <property type="entry name" value="BLR3389 PROTEIN"/>
    <property type="match status" value="1"/>
</dbReference>
<reference evidence="5 6" key="2">
    <citation type="journal article" date="2016" name="Genome Announc.">
        <title>Genome Sequence of a Gram-Positive Diazotroph, Paenibacillus durus Type Strain ATCC 35681.</title>
        <authorList>
            <person name="Halim M.A."/>
            <person name="Rahman A.Y."/>
            <person name="Sim K.S."/>
            <person name="Yam H.C."/>
            <person name="Rahim A.A."/>
            <person name="Ghazali A.H."/>
            <person name="Najimudin N."/>
        </authorList>
    </citation>
    <scope>NUCLEOTIDE SEQUENCE [LARGE SCALE GENOMIC DNA]</scope>
    <source>
        <strain evidence="5 6">ATCC 35681</strain>
    </source>
</reference>
<dbReference type="GO" id="GO:0055085">
    <property type="term" value="P:transmembrane transport"/>
    <property type="evidence" value="ECO:0007669"/>
    <property type="project" value="InterPro"/>
</dbReference>
<sequence>MKRSFIISCVLVLMCCLLAACGANSNSGANTGADAAGNGESNAQKEVTIKLFQQKVEIAEQLKVLKAEYEKTHPGVKIEIESVLSSQYGTKLKAKLAANEMPDIFNNGGYSDMDVWADHLEDLTDQPWVSDAVDSAKAPMMKDGKLYGFPLSLEGSGLVYNKEMFAKAGITELPKTLSELEEASTKLKAQGFTPFVNDYASVWDLGITIFDSFMAKVPDTDKFIADLNSGAATFAGNDVFKGLPKYLDIAMKYGNANPLTTDYNTSMTLFATGQGAMIPAGNWIQPLIDKINPNIQAGLMPMPVSDDADFNKNAVFTSPTIWVVNKNSPVKEQAKEFLNWLVTSDIGKQYVAKEFKLVPAFKSIKADPADVGSIGDDLTKFSEEGNSLPMQASKMPEGLYTEIAQSMQKYVAGKSTPDQMLAEFQASWNKLKK</sequence>
<organism evidence="5 6">
    <name type="scientific">Paenibacillus durus ATCC 35681</name>
    <dbReference type="NCBI Taxonomy" id="1333534"/>
    <lineage>
        <taxon>Bacteria</taxon>
        <taxon>Bacillati</taxon>
        <taxon>Bacillota</taxon>
        <taxon>Bacilli</taxon>
        <taxon>Bacillales</taxon>
        <taxon>Paenibacillaceae</taxon>
        <taxon>Paenibacillus</taxon>
    </lineage>
</organism>
<proteinExistence type="inferred from homology"/>
<dbReference type="PROSITE" id="PS01037">
    <property type="entry name" value="SBP_BACTERIAL_1"/>
    <property type="match status" value="1"/>
</dbReference>
<dbReference type="Gene3D" id="3.40.190.10">
    <property type="entry name" value="Periplasmic binding protein-like II"/>
    <property type="match status" value="2"/>
</dbReference>
<evidence type="ECO:0000313" key="5">
    <source>
        <dbReference type="EMBL" id="AKG33808.1"/>
    </source>
</evidence>
<dbReference type="InterPro" id="IPR050490">
    <property type="entry name" value="Bact_solute-bd_prot1"/>
</dbReference>
<dbReference type="Proteomes" id="UP000034189">
    <property type="component" value="Chromosome"/>
</dbReference>
<comment type="similarity">
    <text evidence="1">Belongs to the bacterial solute-binding protein 1 family.</text>
</comment>
<dbReference type="InterPro" id="IPR006059">
    <property type="entry name" value="SBP"/>
</dbReference>
<dbReference type="AlphaFoldDB" id="A0A0F7F715"/>
<dbReference type="PROSITE" id="PS51257">
    <property type="entry name" value="PROKAR_LIPOPROTEIN"/>
    <property type="match status" value="1"/>
</dbReference>
<dbReference type="HOGENOM" id="CLU_031285_12_3_9"/>
<keyword evidence="2" id="KW-0813">Transport</keyword>